<feature type="compositionally biased region" description="Low complexity" evidence="1">
    <location>
        <begin position="529"/>
        <end position="574"/>
    </location>
</feature>
<evidence type="ECO:0000313" key="2">
    <source>
        <dbReference type="EMBL" id="KAG0253541.1"/>
    </source>
</evidence>
<feature type="compositionally biased region" description="Low complexity" evidence="1">
    <location>
        <begin position="658"/>
        <end position="680"/>
    </location>
</feature>
<feature type="region of interest" description="Disordered" evidence="1">
    <location>
        <begin position="110"/>
        <end position="163"/>
    </location>
</feature>
<feature type="region of interest" description="Disordered" evidence="1">
    <location>
        <begin position="824"/>
        <end position="858"/>
    </location>
</feature>
<feature type="region of interest" description="Disordered" evidence="1">
    <location>
        <begin position="422"/>
        <end position="452"/>
    </location>
</feature>
<feature type="compositionally biased region" description="Acidic residues" evidence="1">
    <location>
        <begin position="1053"/>
        <end position="1065"/>
    </location>
</feature>
<keyword evidence="3" id="KW-1185">Reference proteome</keyword>
<evidence type="ECO:0000313" key="3">
    <source>
        <dbReference type="Proteomes" id="UP000807716"/>
    </source>
</evidence>
<name>A0A9P6PWN9_9FUNG</name>
<proteinExistence type="predicted"/>
<feature type="region of interest" description="Disordered" evidence="1">
    <location>
        <begin position="529"/>
        <end position="601"/>
    </location>
</feature>
<feature type="region of interest" description="Disordered" evidence="1">
    <location>
        <begin position="624"/>
        <end position="680"/>
    </location>
</feature>
<accession>A0A9P6PWN9</accession>
<feature type="region of interest" description="Disordered" evidence="1">
    <location>
        <begin position="242"/>
        <end position="282"/>
    </location>
</feature>
<feature type="compositionally biased region" description="Low complexity" evidence="1">
    <location>
        <begin position="897"/>
        <end position="908"/>
    </location>
</feature>
<feature type="compositionally biased region" description="Polar residues" evidence="1">
    <location>
        <begin position="153"/>
        <end position="163"/>
    </location>
</feature>
<dbReference type="EMBL" id="JAAAJB010000574">
    <property type="protein sequence ID" value="KAG0253541.1"/>
    <property type="molecule type" value="Genomic_DNA"/>
</dbReference>
<feature type="compositionally biased region" description="Low complexity" evidence="1">
    <location>
        <begin position="441"/>
        <end position="452"/>
    </location>
</feature>
<evidence type="ECO:0000256" key="1">
    <source>
        <dbReference type="SAM" id="MobiDB-lite"/>
    </source>
</evidence>
<feature type="compositionally biased region" description="Basic residues" evidence="1">
    <location>
        <begin position="909"/>
        <end position="922"/>
    </location>
</feature>
<sequence>MAEGKMLLISSHSSPTQFYDLPEARAKVRRFLTSLGGFEEVLEYGFPSDVAVEDTTDDSGGLGCRYLTLRLTLTPWHARADETELYGAPETQGKQQQFRTMMTKFFSRASSSGPLPGMVSGSSTAAPTPAPSPSPSSVHGSKGVASGAASPATVASHSGDSLYSSGKGLKTLAESDQELCSTGDIPSLCSREGLACTGNDDSMDSIVDLPVPCHPFENIGSPETHEAPTWALVGSIAASGGPRYPLSKSRATKSPPLVSASASHRGAASLPSKIPKPLKNRGFKMVNPSSTTAATNVMTQSATNIVMTSSTSSTTPSSVSASTTMTSSMEAAALAANALVTGQLPPLRSPPPRSVTPSRFMALPEIYQPPRKGSLTALSIPIAAASAGSGSASIYRSQLGAGGSALDMLTAPFMPARRKVSSPAIFNSPETRRQIGDDHYSSSAATNGSSSTHNLLQDGFRIRAHVSPSAPASPLHWPVYIPTGSTTTTTTKSTAADKEGDALTEAELIPVDGFAARSSKRSALDLQKSGLKPLSSSTSTTPPLVSSAASSPLPSPLLFPRTLGGAATPVQPQQPQQPPQPRGTAVPPPRPPRKRSDQLEKSPLAPAGAIAGDSVVSGKAATTVDAATTTEPKEGEDPPFEDVLLSKPLPPGALYKGSSSSPQRSAPTTTTSSSDPTVVDPLATTTATATVALRPQPVIQSDIFFETPAGLPNYQMDYVVPDLTLTPTPTPALSPTSTPAPAPALVATVAPVQVSNYVFGPPREPYQPRTRYIPNRRPTARQPMAIECTTTTSGTAAATLAKGTTAVVGDIPLQMRQEGNATVAELSHEGDGEGDDDDSDEGGDDDGDDDDDDDNSEDGQVWEMVTLPSTAPPLLSSSVSSGHIDASLARPHPTIDSPSPLSSLTRSPSNHHHRLSQAHRHQQQQPRRGIATASMVMAELRRPGQEPYVYGWSSVSNGAGVGNGSLDGSGLDPASFDEEDLIFGAYDYSYEDDGLHHHQSEQSLELQQEEDDEEDEEEGDEDGEEEGQVPTYATATTTMTTTTTSPLENVKEENDDEEEGEGDDNDEKKKKRRRRRMAMDARSETSEATTIYGQARIGIRMRAHHRTSHGDSHGGSVVTIRPHGQVVTVVGMAQAEGVGR</sequence>
<feature type="compositionally biased region" description="Basic and acidic residues" evidence="1">
    <location>
        <begin position="430"/>
        <end position="440"/>
    </location>
</feature>
<feature type="compositionally biased region" description="Low complexity" evidence="1">
    <location>
        <begin position="870"/>
        <end position="881"/>
    </location>
</feature>
<reference evidence="2" key="1">
    <citation type="journal article" date="2020" name="Fungal Divers.">
        <title>Resolving the Mortierellaceae phylogeny through synthesis of multi-gene phylogenetics and phylogenomics.</title>
        <authorList>
            <person name="Vandepol N."/>
            <person name="Liber J."/>
            <person name="Desiro A."/>
            <person name="Na H."/>
            <person name="Kennedy M."/>
            <person name="Barry K."/>
            <person name="Grigoriev I.V."/>
            <person name="Miller A.N."/>
            <person name="O'Donnell K."/>
            <person name="Stajich J.E."/>
            <person name="Bonito G."/>
        </authorList>
    </citation>
    <scope>NUCLEOTIDE SEQUENCE</scope>
    <source>
        <strain evidence="2">BC1065</strain>
    </source>
</reference>
<organism evidence="2 3">
    <name type="scientific">Actinomortierella ambigua</name>
    <dbReference type="NCBI Taxonomy" id="1343610"/>
    <lineage>
        <taxon>Eukaryota</taxon>
        <taxon>Fungi</taxon>
        <taxon>Fungi incertae sedis</taxon>
        <taxon>Mucoromycota</taxon>
        <taxon>Mortierellomycotina</taxon>
        <taxon>Mortierellomycetes</taxon>
        <taxon>Mortierellales</taxon>
        <taxon>Mortierellaceae</taxon>
        <taxon>Actinomortierella</taxon>
    </lineage>
</organism>
<feature type="compositionally biased region" description="Pro residues" evidence="1">
    <location>
        <begin position="575"/>
        <end position="590"/>
    </location>
</feature>
<feature type="region of interest" description="Disordered" evidence="1">
    <location>
        <begin position="870"/>
        <end position="932"/>
    </location>
</feature>
<feature type="region of interest" description="Disordered" evidence="1">
    <location>
        <begin position="953"/>
        <end position="976"/>
    </location>
</feature>
<feature type="region of interest" description="Disordered" evidence="1">
    <location>
        <begin position="993"/>
        <end position="1089"/>
    </location>
</feature>
<protein>
    <submittedName>
        <fullName evidence="2">Uncharacterized protein</fullName>
    </submittedName>
</protein>
<dbReference type="OrthoDB" id="5380370at2759"/>
<comment type="caution">
    <text evidence="2">The sequence shown here is derived from an EMBL/GenBank/DDBJ whole genome shotgun (WGS) entry which is preliminary data.</text>
</comment>
<dbReference type="AlphaFoldDB" id="A0A9P6PWN9"/>
<gene>
    <name evidence="2" type="ORF">DFQ27_007352</name>
</gene>
<dbReference type="Proteomes" id="UP000807716">
    <property type="component" value="Unassembled WGS sequence"/>
</dbReference>
<feature type="compositionally biased region" description="Acidic residues" evidence="1">
    <location>
        <begin position="832"/>
        <end position="857"/>
    </location>
</feature>
<feature type="compositionally biased region" description="Low complexity" evidence="1">
    <location>
        <begin position="1031"/>
        <end position="1044"/>
    </location>
</feature>
<feature type="compositionally biased region" description="Acidic residues" evidence="1">
    <location>
        <begin position="1007"/>
        <end position="1027"/>
    </location>
</feature>